<dbReference type="Proteomes" id="UP000243924">
    <property type="component" value="Chromosome I"/>
</dbReference>
<sequence>MLVDSMIVVALITMYLACAHFASYQLGKKRILNQQKWGLNICCGKTDGGGVNADIVQHQDLPRFTLISSIYNLPFKTGEFDSVLCSHTIEHVDDPDAFYAELQRVGKQVTVVVPPLYDVAAVLNIWEHKWIFVTLRKQHHTLPRFVKLPFADFVQNRFGQRNHA</sequence>
<keyword evidence="1" id="KW-0812">Transmembrane</keyword>
<protein>
    <submittedName>
        <fullName evidence="3">Methyltransferase domain-containing protein</fullName>
    </submittedName>
</protein>
<proteinExistence type="predicted"/>
<feature type="domain" description="Methyltransferase type 11" evidence="2">
    <location>
        <begin position="66"/>
        <end position="108"/>
    </location>
</feature>
<name>A0A1H2F454_9GAMM</name>
<dbReference type="Pfam" id="PF08241">
    <property type="entry name" value="Methyltransf_11"/>
    <property type="match status" value="1"/>
</dbReference>
<dbReference type="OrthoDB" id="8772893at2"/>
<dbReference type="STRING" id="1434072.SAMN05216210_1266"/>
<evidence type="ECO:0000313" key="3">
    <source>
        <dbReference type="EMBL" id="SDU02043.1"/>
    </source>
</evidence>
<keyword evidence="1" id="KW-1133">Transmembrane helix</keyword>
<accession>A0A1H2F454</accession>
<dbReference type="RefSeq" id="WP_092385216.1">
    <property type="nucleotide sequence ID" value="NZ_LT629787.1"/>
</dbReference>
<dbReference type="GO" id="GO:0032259">
    <property type="term" value="P:methylation"/>
    <property type="evidence" value="ECO:0007669"/>
    <property type="project" value="UniProtKB-KW"/>
</dbReference>
<dbReference type="InterPro" id="IPR013216">
    <property type="entry name" value="Methyltransf_11"/>
</dbReference>
<dbReference type="EMBL" id="LT629787">
    <property type="protein sequence ID" value="SDU02043.1"/>
    <property type="molecule type" value="Genomic_DNA"/>
</dbReference>
<feature type="transmembrane region" description="Helical" evidence="1">
    <location>
        <begin position="6"/>
        <end position="26"/>
    </location>
</feature>
<evidence type="ECO:0000256" key="1">
    <source>
        <dbReference type="SAM" id="Phobius"/>
    </source>
</evidence>
<keyword evidence="3" id="KW-0808">Transferase</keyword>
<organism evidence="3 4">
    <name type="scientific">Halopseudomonas salegens</name>
    <dbReference type="NCBI Taxonomy" id="1434072"/>
    <lineage>
        <taxon>Bacteria</taxon>
        <taxon>Pseudomonadati</taxon>
        <taxon>Pseudomonadota</taxon>
        <taxon>Gammaproteobacteria</taxon>
        <taxon>Pseudomonadales</taxon>
        <taxon>Pseudomonadaceae</taxon>
        <taxon>Halopseudomonas</taxon>
    </lineage>
</organism>
<keyword evidence="4" id="KW-1185">Reference proteome</keyword>
<evidence type="ECO:0000259" key="2">
    <source>
        <dbReference type="Pfam" id="PF08241"/>
    </source>
</evidence>
<dbReference type="GO" id="GO:0008757">
    <property type="term" value="F:S-adenosylmethionine-dependent methyltransferase activity"/>
    <property type="evidence" value="ECO:0007669"/>
    <property type="project" value="InterPro"/>
</dbReference>
<keyword evidence="1" id="KW-0472">Membrane</keyword>
<dbReference type="AlphaFoldDB" id="A0A1H2F454"/>
<keyword evidence="3" id="KW-0489">Methyltransferase</keyword>
<dbReference type="Gene3D" id="3.40.50.150">
    <property type="entry name" value="Vaccinia Virus protein VP39"/>
    <property type="match status" value="1"/>
</dbReference>
<evidence type="ECO:0000313" key="4">
    <source>
        <dbReference type="Proteomes" id="UP000243924"/>
    </source>
</evidence>
<dbReference type="SUPFAM" id="SSF53335">
    <property type="entry name" value="S-adenosyl-L-methionine-dependent methyltransferases"/>
    <property type="match status" value="1"/>
</dbReference>
<gene>
    <name evidence="3" type="ORF">SAMN05216210_1266</name>
</gene>
<reference evidence="4" key="1">
    <citation type="submission" date="2016-10" db="EMBL/GenBank/DDBJ databases">
        <authorList>
            <person name="Varghese N."/>
            <person name="Submissions S."/>
        </authorList>
    </citation>
    <scope>NUCLEOTIDE SEQUENCE [LARGE SCALE GENOMIC DNA]</scope>
    <source>
        <strain evidence="4">CECT 8338</strain>
    </source>
</reference>
<dbReference type="InterPro" id="IPR029063">
    <property type="entry name" value="SAM-dependent_MTases_sf"/>
</dbReference>